<dbReference type="PANTHER" id="PTHR43553:SF11">
    <property type="entry name" value="ABC TRANSPORTER ATP-BINDING_PERMEASE PROTEIN YOJI"/>
    <property type="match status" value="1"/>
</dbReference>
<dbReference type="PROSITE" id="PS50893">
    <property type="entry name" value="ABC_TRANSPORTER_2"/>
    <property type="match status" value="1"/>
</dbReference>
<evidence type="ECO:0000313" key="6">
    <source>
        <dbReference type="Proteomes" id="UP000189670"/>
    </source>
</evidence>
<dbReference type="GO" id="GO:0043190">
    <property type="term" value="C:ATP-binding cassette (ABC) transporter complex"/>
    <property type="evidence" value="ECO:0007669"/>
    <property type="project" value="TreeGrafter"/>
</dbReference>
<reference evidence="6" key="1">
    <citation type="submission" date="2012-11" db="EMBL/GenBank/DDBJ databases">
        <authorList>
            <person name="Lucero-Rivera Y.E."/>
            <person name="Tovar-Ramirez D."/>
        </authorList>
    </citation>
    <scope>NUCLEOTIDE SEQUENCE [LARGE SCALE GENOMIC DNA]</scope>
    <source>
        <strain evidence="6">Araruama</strain>
    </source>
</reference>
<evidence type="ECO:0000256" key="1">
    <source>
        <dbReference type="ARBA" id="ARBA00022448"/>
    </source>
</evidence>
<evidence type="ECO:0000256" key="2">
    <source>
        <dbReference type="ARBA" id="ARBA00022741"/>
    </source>
</evidence>
<evidence type="ECO:0000313" key="5">
    <source>
        <dbReference type="EMBL" id="ETR73523.1"/>
    </source>
</evidence>
<dbReference type="GO" id="GO:0016887">
    <property type="term" value="F:ATP hydrolysis activity"/>
    <property type="evidence" value="ECO:0007669"/>
    <property type="project" value="InterPro"/>
</dbReference>
<dbReference type="SUPFAM" id="SSF52540">
    <property type="entry name" value="P-loop containing nucleoside triphosphate hydrolases"/>
    <property type="match status" value="1"/>
</dbReference>
<dbReference type="InterPro" id="IPR003593">
    <property type="entry name" value="AAA+_ATPase"/>
</dbReference>
<comment type="caution">
    <text evidence="5">The sequence shown here is derived from an EMBL/GenBank/DDBJ whole genome shotgun (WGS) entry which is preliminary data.</text>
</comment>
<evidence type="ECO:0000259" key="4">
    <source>
        <dbReference type="PROSITE" id="PS50893"/>
    </source>
</evidence>
<keyword evidence="2" id="KW-0547">Nucleotide-binding</keyword>
<dbReference type="Gene3D" id="3.40.50.300">
    <property type="entry name" value="P-loop containing nucleotide triphosphate hydrolases"/>
    <property type="match status" value="1"/>
</dbReference>
<dbReference type="GO" id="GO:0042626">
    <property type="term" value="F:ATPase-coupled transmembrane transporter activity"/>
    <property type="evidence" value="ECO:0007669"/>
    <property type="project" value="TreeGrafter"/>
</dbReference>
<keyword evidence="1" id="KW-0813">Transport</keyword>
<dbReference type="InterPro" id="IPR027417">
    <property type="entry name" value="P-loop_NTPase"/>
</dbReference>
<accession>A0A1V1PFI9</accession>
<dbReference type="GO" id="GO:0005524">
    <property type="term" value="F:ATP binding"/>
    <property type="evidence" value="ECO:0007669"/>
    <property type="project" value="UniProtKB-KW"/>
</dbReference>
<dbReference type="InterPro" id="IPR050095">
    <property type="entry name" value="ECF_ABC_transporter_ATP-bd"/>
</dbReference>
<evidence type="ECO:0000256" key="3">
    <source>
        <dbReference type="ARBA" id="ARBA00022840"/>
    </source>
</evidence>
<gene>
    <name evidence="5" type="ORF">OMM_06878</name>
</gene>
<dbReference type="PANTHER" id="PTHR43553">
    <property type="entry name" value="HEAVY METAL TRANSPORTER"/>
    <property type="match status" value="1"/>
</dbReference>
<sequence>MAIIGFLLPLYGEHHSELIMHLIAAILFLIGPLGRVVGSIPQLFKTNVCFEEIYQFEQILDQSIHQDVPTDKDTIIPMKDFKQILFKGIEFHYGNKEDPMFSVGPIDLTLNYGEILLIAGGNGSGKSTLLKLITTLYFPDKGQILIDGTPLSKNFYPGYRALFTAVFADFHLFEELYTMDIIDDEKINQLLQKMNLDKKTTVANGKYANINLSTGQKKRLAMVNSLLEDRSIFIFDEWAADQDPVFKDYFYTVMLKELQTAGKTVVAVTHDDRYFDCGDRLIKMEFGKIISRD</sequence>
<name>A0A1V1PFI9_9BACT</name>
<protein>
    <submittedName>
        <fullName evidence="5">Putative ATP-binding cassette transporter</fullName>
    </submittedName>
</protein>
<dbReference type="Pfam" id="PF00005">
    <property type="entry name" value="ABC_tran"/>
    <property type="match status" value="1"/>
</dbReference>
<proteinExistence type="predicted"/>
<dbReference type="SMART" id="SM00382">
    <property type="entry name" value="AAA"/>
    <property type="match status" value="1"/>
</dbReference>
<dbReference type="Proteomes" id="UP000189670">
    <property type="component" value="Unassembled WGS sequence"/>
</dbReference>
<dbReference type="InterPro" id="IPR003439">
    <property type="entry name" value="ABC_transporter-like_ATP-bd"/>
</dbReference>
<dbReference type="EMBL" id="ATBP01000054">
    <property type="protein sequence ID" value="ETR73523.1"/>
    <property type="molecule type" value="Genomic_DNA"/>
</dbReference>
<organism evidence="5 6">
    <name type="scientific">Candidatus Magnetoglobus multicellularis str. Araruama</name>
    <dbReference type="NCBI Taxonomy" id="890399"/>
    <lineage>
        <taxon>Bacteria</taxon>
        <taxon>Pseudomonadati</taxon>
        <taxon>Thermodesulfobacteriota</taxon>
        <taxon>Desulfobacteria</taxon>
        <taxon>Desulfobacterales</taxon>
        <taxon>Desulfobacteraceae</taxon>
        <taxon>Candidatus Magnetoglobus</taxon>
    </lineage>
</organism>
<feature type="domain" description="ABC transporter" evidence="4">
    <location>
        <begin position="84"/>
        <end position="293"/>
    </location>
</feature>
<dbReference type="AlphaFoldDB" id="A0A1V1PFI9"/>
<keyword evidence="3 5" id="KW-0067">ATP-binding</keyword>